<dbReference type="AlphaFoldDB" id="A0AAN9WZS3"/>
<reference evidence="1 2" key="1">
    <citation type="submission" date="2024-01" db="EMBL/GenBank/DDBJ databases">
        <title>The genomes of 5 underutilized Papilionoideae crops provide insights into root nodulation and disease resistanc.</title>
        <authorList>
            <person name="Jiang F."/>
        </authorList>
    </citation>
    <scope>NUCLEOTIDE SEQUENCE [LARGE SCALE GENOMIC DNA]</scope>
    <source>
        <strain evidence="1">DUOXIRENSHENG_FW03</strain>
        <tissue evidence="1">Leaves</tissue>
    </source>
</reference>
<gene>
    <name evidence="1" type="ORF">VNO78_29015</name>
</gene>
<comment type="caution">
    <text evidence="1">The sequence shown here is derived from an EMBL/GenBank/DDBJ whole genome shotgun (WGS) entry which is preliminary data.</text>
</comment>
<proteinExistence type="predicted"/>
<sequence length="93" mass="10782">MVVGLCRVVSCRVSRLRDLNFKTCKGQEHVFPLSRSSSIQRRRFSSKLFDFFCGPVHMGKERESEKKAKELLKVRASITSLFHSNSIFKRAFL</sequence>
<accession>A0AAN9WZS3</accession>
<organism evidence="1 2">
    <name type="scientific">Psophocarpus tetragonolobus</name>
    <name type="common">Winged bean</name>
    <name type="synonym">Dolichos tetragonolobus</name>
    <dbReference type="NCBI Taxonomy" id="3891"/>
    <lineage>
        <taxon>Eukaryota</taxon>
        <taxon>Viridiplantae</taxon>
        <taxon>Streptophyta</taxon>
        <taxon>Embryophyta</taxon>
        <taxon>Tracheophyta</taxon>
        <taxon>Spermatophyta</taxon>
        <taxon>Magnoliopsida</taxon>
        <taxon>eudicotyledons</taxon>
        <taxon>Gunneridae</taxon>
        <taxon>Pentapetalae</taxon>
        <taxon>rosids</taxon>
        <taxon>fabids</taxon>
        <taxon>Fabales</taxon>
        <taxon>Fabaceae</taxon>
        <taxon>Papilionoideae</taxon>
        <taxon>50 kb inversion clade</taxon>
        <taxon>NPAAA clade</taxon>
        <taxon>indigoferoid/millettioid clade</taxon>
        <taxon>Phaseoleae</taxon>
        <taxon>Psophocarpus</taxon>
    </lineage>
</organism>
<dbReference type="EMBL" id="JAYMYS010000008">
    <property type="protein sequence ID" value="KAK7383338.1"/>
    <property type="molecule type" value="Genomic_DNA"/>
</dbReference>
<evidence type="ECO:0000313" key="2">
    <source>
        <dbReference type="Proteomes" id="UP001386955"/>
    </source>
</evidence>
<protein>
    <submittedName>
        <fullName evidence="1">Uncharacterized protein</fullName>
    </submittedName>
</protein>
<name>A0AAN9WZS3_PSOTE</name>
<evidence type="ECO:0000313" key="1">
    <source>
        <dbReference type="EMBL" id="KAK7383338.1"/>
    </source>
</evidence>
<keyword evidence="2" id="KW-1185">Reference proteome</keyword>
<dbReference type="Proteomes" id="UP001386955">
    <property type="component" value="Unassembled WGS sequence"/>
</dbReference>